<evidence type="ECO:0000259" key="3">
    <source>
        <dbReference type="PROSITE" id="PS51208"/>
    </source>
</evidence>
<dbReference type="InterPro" id="IPR012332">
    <property type="entry name" value="Autotransporter_pectin_lyase_C"/>
</dbReference>
<dbReference type="AlphaFoldDB" id="A0A212I2F9"/>
<dbReference type="Gene3D" id="2.160.20.20">
    <property type="match status" value="1"/>
</dbReference>
<dbReference type="InterPro" id="IPR011050">
    <property type="entry name" value="Pectin_lyase_fold/virulence"/>
</dbReference>
<feature type="domain" description="Autotransporter" evidence="3">
    <location>
        <begin position="927"/>
        <end position="1208"/>
    </location>
</feature>
<organism evidence="4">
    <name type="scientific">uncultured Citrobacter sp</name>
    <dbReference type="NCBI Taxonomy" id="200446"/>
    <lineage>
        <taxon>Bacteria</taxon>
        <taxon>Pseudomonadati</taxon>
        <taxon>Pseudomonadota</taxon>
        <taxon>Gammaproteobacteria</taxon>
        <taxon>Enterobacterales</taxon>
        <taxon>Enterobacteriaceae</taxon>
        <taxon>Citrobacter</taxon>
        <taxon>environmental samples</taxon>
    </lineage>
</organism>
<dbReference type="EMBL" id="FLUA01000001">
    <property type="protein sequence ID" value="SBV60931.1"/>
    <property type="molecule type" value="Genomic_DNA"/>
</dbReference>
<dbReference type="GO" id="GO:0019867">
    <property type="term" value="C:outer membrane"/>
    <property type="evidence" value="ECO:0007669"/>
    <property type="project" value="InterPro"/>
</dbReference>
<protein>
    <recommendedName>
        <fullName evidence="3">Autotransporter domain-containing protein</fullName>
    </recommendedName>
</protein>
<proteinExistence type="predicted"/>
<evidence type="ECO:0000313" key="4">
    <source>
        <dbReference type="EMBL" id="SBV60931.1"/>
    </source>
</evidence>
<dbReference type="InterPro" id="IPR051551">
    <property type="entry name" value="Autotransporter_adhesion"/>
</dbReference>
<dbReference type="PANTHER" id="PTHR35037">
    <property type="entry name" value="C-TERMINAL REGION OF AIDA-LIKE PROTEIN"/>
    <property type="match status" value="1"/>
</dbReference>
<dbReference type="SMART" id="SM00869">
    <property type="entry name" value="Autotransporter"/>
    <property type="match status" value="1"/>
</dbReference>
<feature type="compositionally biased region" description="Acidic residues" evidence="2">
    <location>
        <begin position="806"/>
        <end position="845"/>
    </location>
</feature>
<sequence length="1208" mass="125383">MNAIYNIVWSTARNMFVVAGEFSRGNNGLRNSIKITGLATLISTAAVNAAELGPQNGASIILSDNEVVTASGQTNTTGVESITTGGDGLQIEGKATINVSGETLSTGVSLDNGTKNDLGTNTEVHVADTDGTQNSSKNTTGILISANNPGTEVTASGINIDVSGKNNVYGFKNIGKDSNVDLGSGSSITAITETDYSIGGIGDARGVYLLGGSGTFTMDNGFIHATSKDNTAWGIQSTGNAKIDLGKNSQVVVEGNNIVTGIEIGTDGVLDADQLTITATGLATDYGSVTGLKLGKNNHVDLGNNSRVTINGTSDLAEGISVMGPDATLIANNMDINISTTLDCRTGGCTTRGIAINEAGSRIDLGSGSTISITGFYDGAGVTINPAAKGSEFIADNLTIDVTGSQVNAISMNTGFMDLGQNSIISAAGEATTLWVTGGEFHADALIVNTAQSVGIIAQGGDVMIGAGSVVDGRSSARSGSATSGIAAASGSTLDFKGDADNRNVIYAIDGYGVSSQFYGATVNIANTDIIMSGQNNPYGLWAIGSNNLNRPGIINGENLTIDVTASGENGYGAVVQQGGAISLIGDTTIKTQDGVAIFVPVVTDSAGNLLPGGTVTGSGVMDITGNIISAGEGSISLDMASGSRFVGETFVNTEPTVDSSLNLSLAEQTQWTITGDSSLTQLNNAGDIVFDTPSHDGQFKTLTINGNYHGDNSNLYLNTQLGDDNSPTDKVIITGDTSGSTTLYVNNIGGEGALTTKGIEVIDVGGQSDGVFTQGNQVQTGLYEYRLYEDGGDWYLRSQAVPPIDPDDGDDVTPVDPDDGDDVTPVDPDDGDDVTPVDPDDGDDVTPVYPDDGGDVTPVYPDDGDDVTPVYPDDGGDVTPVYPDDGGDIKPVEPQYRADIGAYLGNQWMARNLQMQTLYDREGSQLRTGDGGMWLRFKAGEASSTAADGHVDIDNTYSQLQIGGDVLSWDNGEQSLKAGLMVSYIHADTDSTGNRGADGSRFSASGNVAGYNLGAYATWFADAKNHSGLYVDSWYQYGLYNNSVDNGDVGSTDYDSAASAVSLETGYRYDIILANYNVVSLTPQAQATWQQFKADAVAQNGTRIDGQNGDSWTTRLGLRVDGKLHKNTTSVIQPFAEVNWLHTSDDVGVAFDGAEVKQDLPADRAEVKVGIQANLNSQWSITGQVAGQKGRNDYGDLSGSLLVRYSW</sequence>
<keyword evidence="1" id="KW-0843">Virulence</keyword>
<dbReference type="Gene3D" id="2.40.128.130">
    <property type="entry name" value="Autotransporter beta-domain"/>
    <property type="match status" value="1"/>
</dbReference>
<gene>
    <name evidence="4" type="ORF">KL86CIT2_10077</name>
</gene>
<feature type="region of interest" description="Disordered" evidence="2">
    <location>
        <begin position="798"/>
        <end position="875"/>
    </location>
</feature>
<dbReference type="CDD" id="cd01344">
    <property type="entry name" value="PL2_Passenger_AT"/>
    <property type="match status" value="1"/>
</dbReference>
<dbReference type="InterPro" id="IPR006315">
    <property type="entry name" value="OM_autotransptr_brl_dom"/>
</dbReference>
<dbReference type="Pfam" id="PF18883">
    <property type="entry name" value="AC_1"/>
    <property type="match status" value="1"/>
</dbReference>
<dbReference type="SUPFAM" id="SSF103515">
    <property type="entry name" value="Autotransporter"/>
    <property type="match status" value="1"/>
</dbReference>
<dbReference type="InterPro" id="IPR005546">
    <property type="entry name" value="Autotransporte_beta"/>
</dbReference>
<dbReference type="InterPro" id="IPR043990">
    <property type="entry name" value="AC_1"/>
</dbReference>
<reference evidence="4" key="1">
    <citation type="submission" date="2016-04" db="EMBL/GenBank/DDBJ databases">
        <authorList>
            <person name="Evans L.H."/>
            <person name="Alamgir A."/>
            <person name="Owens N."/>
            <person name="Weber N.D."/>
            <person name="Virtaneva K."/>
            <person name="Barbian K."/>
            <person name="Babar A."/>
            <person name="Rosenke K."/>
        </authorList>
    </citation>
    <scope>NUCLEOTIDE SEQUENCE</scope>
    <source>
        <strain evidence="4">86-2</strain>
    </source>
</reference>
<dbReference type="Pfam" id="PF13018">
    <property type="entry name" value="ESPR"/>
    <property type="match status" value="1"/>
</dbReference>
<evidence type="ECO:0000256" key="1">
    <source>
        <dbReference type="ARBA" id="ARBA00023026"/>
    </source>
</evidence>
<dbReference type="InterPro" id="IPR024973">
    <property type="entry name" value="ESPR"/>
</dbReference>
<dbReference type="NCBIfam" id="TIGR01414">
    <property type="entry name" value="autotrans_barl"/>
    <property type="match status" value="1"/>
</dbReference>
<evidence type="ECO:0000256" key="2">
    <source>
        <dbReference type="SAM" id="MobiDB-lite"/>
    </source>
</evidence>
<name>A0A212I2F9_9ENTR</name>
<dbReference type="PANTHER" id="PTHR35037:SF3">
    <property type="entry name" value="C-TERMINAL REGION OF AIDA-LIKE PROTEIN"/>
    <property type="match status" value="1"/>
</dbReference>
<dbReference type="PROSITE" id="PS51208">
    <property type="entry name" value="AUTOTRANSPORTER"/>
    <property type="match status" value="1"/>
</dbReference>
<dbReference type="RefSeq" id="WP_046669986.1">
    <property type="nucleotide sequence ID" value="NZ_LT598669.1"/>
</dbReference>
<accession>A0A212I2F9</accession>
<dbReference type="InterPro" id="IPR036709">
    <property type="entry name" value="Autotransporte_beta_dom_sf"/>
</dbReference>
<dbReference type="Pfam" id="PF03797">
    <property type="entry name" value="Autotransporter"/>
    <property type="match status" value="1"/>
</dbReference>
<dbReference type="SUPFAM" id="SSF51126">
    <property type="entry name" value="Pectin lyase-like"/>
    <property type="match status" value="1"/>
</dbReference>